<dbReference type="AlphaFoldDB" id="A0A348AJ05"/>
<dbReference type="EMBL" id="AP018449">
    <property type="protein sequence ID" value="BBB91053.1"/>
    <property type="molecule type" value="Genomic_DNA"/>
</dbReference>
<dbReference type="OrthoDB" id="2739959at2"/>
<keyword evidence="2" id="KW-1185">Reference proteome</keyword>
<organism evidence="1 2">
    <name type="scientific">Methylomusa anaerophila</name>
    <dbReference type="NCBI Taxonomy" id="1930071"/>
    <lineage>
        <taxon>Bacteria</taxon>
        <taxon>Bacillati</taxon>
        <taxon>Bacillota</taxon>
        <taxon>Negativicutes</taxon>
        <taxon>Selenomonadales</taxon>
        <taxon>Sporomusaceae</taxon>
        <taxon>Methylomusa</taxon>
    </lineage>
</organism>
<sequence>MEKTSPDGNKPEQLIYIGPNIPGGALHRYQVYKGGIPEHLTNTIEKCPAIRGLFVPVEQFATAEQALSSVGSAEHTLFQAIVDYLKKGG</sequence>
<name>A0A348AJ05_9FIRM</name>
<dbReference type="KEGG" id="mana:MAMMFC1_01721"/>
<accession>A0A348AJ05</accession>
<protein>
    <submittedName>
        <fullName evidence="1">Uncharacterized protein</fullName>
    </submittedName>
</protein>
<proteinExistence type="predicted"/>
<evidence type="ECO:0000313" key="1">
    <source>
        <dbReference type="EMBL" id="BBB91053.1"/>
    </source>
</evidence>
<evidence type="ECO:0000313" key="2">
    <source>
        <dbReference type="Proteomes" id="UP000276437"/>
    </source>
</evidence>
<gene>
    <name evidence="1" type="ORF">MAMMFC1_01721</name>
</gene>
<dbReference type="Proteomes" id="UP000276437">
    <property type="component" value="Chromosome"/>
</dbReference>
<reference evidence="1 2" key="1">
    <citation type="journal article" date="2018" name="Int. J. Syst. Evol. Microbiol.">
        <title>Methylomusa anaerophila gen. nov., sp. nov., an anaerobic methanol-utilizing bacterium isolated from a microbial fuel cell.</title>
        <authorList>
            <person name="Amano N."/>
            <person name="Yamamuro A."/>
            <person name="Miyahara M."/>
            <person name="Kouzuma A."/>
            <person name="Abe T."/>
            <person name="Watanabe K."/>
        </authorList>
    </citation>
    <scope>NUCLEOTIDE SEQUENCE [LARGE SCALE GENOMIC DNA]</scope>
    <source>
        <strain evidence="1 2">MMFC1</strain>
    </source>
</reference>
<dbReference type="RefSeq" id="WP_126308118.1">
    <property type="nucleotide sequence ID" value="NZ_AP018449.1"/>
</dbReference>